<proteinExistence type="predicted"/>
<dbReference type="Gene3D" id="3.10.540.10">
    <property type="entry name" value="duf1285 like domain"/>
    <property type="match status" value="1"/>
</dbReference>
<evidence type="ECO:0000259" key="1">
    <source>
        <dbReference type="Pfam" id="PF06938"/>
    </source>
</evidence>
<feature type="domain" description="DUF1285" evidence="1">
    <location>
        <begin position="16"/>
        <end position="80"/>
    </location>
</feature>
<evidence type="ECO:0000259" key="2">
    <source>
        <dbReference type="Pfam" id="PF21028"/>
    </source>
</evidence>
<accession>A0ABV7WRA3</accession>
<sequence>MGLSDILSQVDGMSDPPVEQWNPEFCGEIDIEIKRNGDWFHEGSKIGRIKLVKLFASILKREGEHFFLVTPVEKVQIKVESTPLVAVRFECVDNTLVFYNNLDQQIILDANHPIDVSNGEPAIIWKRKIPARLTTKLMYQLQLFAIEQGGLKDDGLYISSNDHSFLLEKTS</sequence>
<dbReference type="Pfam" id="PF06938">
    <property type="entry name" value="DUF1285_N"/>
    <property type="match status" value="1"/>
</dbReference>
<feature type="domain" description="DUF1285" evidence="2">
    <location>
        <begin position="83"/>
        <end position="167"/>
    </location>
</feature>
<name>A0ABV7WRA3_9GAMM</name>
<protein>
    <submittedName>
        <fullName evidence="3">DUF1285 domain-containing protein</fullName>
    </submittedName>
</protein>
<comment type="caution">
    <text evidence="3">The sequence shown here is derived from an EMBL/GenBank/DDBJ whole genome shotgun (WGS) entry which is preliminary data.</text>
</comment>
<organism evidence="3 4">
    <name type="scientific">Reinekea marina</name>
    <dbReference type="NCBI Taxonomy" id="1310421"/>
    <lineage>
        <taxon>Bacteria</taxon>
        <taxon>Pseudomonadati</taxon>
        <taxon>Pseudomonadota</taxon>
        <taxon>Gammaproteobacteria</taxon>
        <taxon>Oceanospirillales</taxon>
        <taxon>Saccharospirillaceae</taxon>
        <taxon>Reinekea</taxon>
    </lineage>
</organism>
<dbReference type="Pfam" id="PF21028">
    <property type="entry name" value="DUF1285_C"/>
    <property type="match status" value="1"/>
</dbReference>
<dbReference type="EMBL" id="JBHRYN010000005">
    <property type="protein sequence ID" value="MFC3700558.1"/>
    <property type="molecule type" value="Genomic_DNA"/>
</dbReference>
<evidence type="ECO:0000313" key="3">
    <source>
        <dbReference type="EMBL" id="MFC3700558.1"/>
    </source>
</evidence>
<keyword evidence="4" id="KW-1185">Reference proteome</keyword>
<dbReference type="InterPro" id="IPR023361">
    <property type="entry name" value="DUF1285_beta_roll_sf"/>
</dbReference>
<dbReference type="Gene3D" id="2.30.270.10">
    <property type="entry name" value="duf1285 protein"/>
    <property type="match status" value="1"/>
</dbReference>
<gene>
    <name evidence="3" type="ORF">ACFOND_02820</name>
</gene>
<dbReference type="Proteomes" id="UP001595710">
    <property type="component" value="Unassembled WGS sequence"/>
</dbReference>
<dbReference type="RefSeq" id="WP_290281872.1">
    <property type="nucleotide sequence ID" value="NZ_JAUFQI010000001.1"/>
</dbReference>
<dbReference type="InterPro" id="IPR048342">
    <property type="entry name" value="DUF1285_C"/>
</dbReference>
<evidence type="ECO:0000313" key="4">
    <source>
        <dbReference type="Proteomes" id="UP001595710"/>
    </source>
</evidence>
<dbReference type="InterPro" id="IPR048341">
    <property type="entry name" value="DUF1285_N"/>
</dbReference>
<reference evidence="4" key="1">
    <citation type="journal article" date="2019" name="Int. J. Syst. Evol. Microbiol.">
        <title>The Global Catalogue of Microorganisms (GCM) 10K type strain sequencing project: providing services to taxonomists for standard genome sequencing and annotation.</title>
        <authorList>
            <consortium name="The Broad Institute Genomics Platform"/>
            <consortium name="The Broad Institute Genome Sequencing Center for Infectious Disease"/>
            <person name="Wu L."/>
            <person name="Ma J."/>
        </authorList>
    </citation>
    <scope>NUCLEOTIDE SEQUENCE [LARGE SCALE GENOMIC DNA]</scope>
    <source>
        <strain evidence="4">CECT 8288</strain>
    </source>
</reference>